<dbReference type="InterPro" id="IPR006150">
    <property type="entry name" value="Cys_repeat_1"/>
</dbReference>
<name>A0A8R1TJC3_ONCVO</name>
<protein>
    <submittedName>
        <fullName evidence="3">Lactamase_B domain-containing protein</fullName>
    </submittedName>
</protein>
<evidence type="ECO:0000313" key="4">
    <source>
        <dbReference type="Proteomes" id="UP000024404"/>
    </source>
</evidence>
<dbReference type="Proteomes" id="UP000024404">
    <property type="component" value="Unassembled WGS sequence"/>
</dbReference>
<dbReference type="PANTHER" id="PTHR23200">
    <property type="entry name" value="METALLO-BETA-LACTAMASE DOMAIN-CONTAINING PROTEIN 1"/>
    <property type="match status" value="1"/>
</dbReference>
<dbReference type="OMA" id="PTYNRIS"/>
<dbReference type="AlphaFoldDB" id="A0A8R1TJC3"/>
<dbReference type="InterPro" id="IPR039344">
    <property type="entry name" value="MBLAC1"/>
</dbReference>
<reference evidence="3" key="2">
    <citation type="submission" date="2022-06" db="UniProtKB">
        <authorList>
            <consortium name="EnsemblMetazoa"/>
        </authorList>
    </citation>
    <scope>IDENTIFICATION</scope>
</reference>
<dbReference type="SMART" id="SM00289">
    <property type="entry name" value="WR1"/>
    <property type="match status" value="1"/>
</dbReference>
<feature type="signal peptide" evidence="2">
    <location>
        <begin position="1"/>
        <end position="23"/>
    </location>
</feature>
<keyword evidence="4" id="KW-1185">Reference proteome</keyword>
<dbReference type="InterPro" id="IPR028150">
    <property type="entry name" value="Lustrin_cystein"/>
</dbReference>
<proteinExistence type="predicted"/>
<dbReference type="Gene3D" id="3.60.15.10">
    <property type="entry name" value="Ribonuclease Z/Hydroxyacylglutathione hydrolase-like"/>
    <property type="match status" value="1"/>
</dbReference>
<evidence type="ECO:0000256" key="2">
    <source>
        <dbReference type="SAM" id="SignalP"/>
    </source>
</evidence>
<dbReference type="Pfam" id="PF14625">
    <property type="entry name" value="Lustrin_cystein"/>
    <property type="match status" value="1"/>
</dbReference>
<feature type="chain" id="PRO_5045467930" evidence="2">
    <location>
        <begin position="24"/>
        <end position="528"/>
    </location>
</feature>
<reference evidence="4" key="1">
    <citation type="submission" date="2013-10" db="EMBL/GenBank/DDBJ databases">
        <title>Genome sequencing of Onchocerca volvulus.</title>
        <authorList>
            <person name="Cotton J."/>
            <person name="Tsai J."/>
            <person name="Stanley E."/>
            <person name="Tracey A."/>
            <person name="Holroyd N."/>
            <person name="Lustigman S."/>
            <person name="Berriman M."/>
        </authorList>
    </citation>
    <scope>NUCLEOTIDE SEQUENCE</scope>
</reference>
<evidence type="ECO:0000256" key="1">
    <source>
        <dbReference type="SAM" id="MobiDB-lite"/>
    </source>
</evidence>
<dbReference type="EMBL" id="CMVM020000343">
    <property type="status" value="NOT_ANNOTATED_CDS"/>
    <property type="molecule type" value="Genomic_DNA"/>
</dbReference>
<dbReference type="PANTHER" id="PTHR23200:SF49">
    <property type="entry name" value="METALLO-BETA-LACTAMASE DOMAIN-CONTAINING PROTEIN"/>
    <property type="match status" value="1"/>
</dbReference>
<accession>A0A8R1TJC3</accession>
<dbReference type="EnsemblMetazoa" id="OVOC10493.1">
    <property type="protein sequence ID" value="OVOC10493.1"/>
    <property type="gene ID" value="WBGene00247302"/>
</dbReference>
<dbReference type="CDD" id="cd07711">
    <property type="entry name" value="MBLAC1-like_MBL-fold"/>
    <property type="match status" value="1"/>
</dbReference>
<dbReference type="SUPFAM" id="SSF56281">
    <property type="entry name" value="Metallo-hydrolase/oxidoreductase"/>
    <property type="match status" value="1"/>
</dbReference>
<keyword evidence="2" id="KW-0732">Signal</keyword>
<dbReference type="InterPro" id="IPR036866">
    <property type="entry name" value="RibonucZ/Hydroxyglut_hydro"/>
</dbReference>
<organism evidence="3 4">
    <name type="scientific">Onchocerca volvulus</name>
    <dbReference type="NCBI Taxonomy" id="6282"/>
    <lineage>
        <taxon>Eukaryota</taxon>
        <taxon>Metazoa</taxon>
        <taxon>Ecdysozoa</taxon>
        <taxon>Nematoda</taxon>
        <taxon>Chromadorea</taxon>
        <taxon>Rhabditida</taxon>
        <taxon>Spirurina</taxon>
        <taxon>Spiruromorpha</taxon>
        <taxon>Filarioidea</taxon>
        <taxon>Onchocercidae</taxon>
        <taxon>Onchocerca</taxon>
    </lineage>
</organism>
<sequence>MKMLHHSTATVFFLPIIVTFLSAHGQQHPITDKSESLRQWLEVNRNSFSQPISDNSISSKSENNDIAAAILKILGSNSEPQILEAQFTRTTNPPTSSRIGIKVANGGVCPFDAIPLITMTGEYISCKPITVKECPSGYVCDFSVVLGQSICCQDMRNQPILNIRIKMPPTNATSTPSSTTLPTRPNRMKNQNHFWLSTIPNRQSPWYIRDRRPLYKTGWNGSTHSLLPSRAITTTPATVMSKSHELSSTTESTVAVDGTETSVKEYSNTNNKSTTISNQQGIPCPNISEFGVISTKISQTILPEDHATSVSFIQVGNIKKLTDRQMLIVGTITLINDHGYRILVDTGSAADTELLLQGLSKEMITMDDIAVVVITGGHPSYTGNLNLFPMKPTLFHTMEYMEQQATISELKDRPYRKLTENVEVWKTPGPTQQSLSVLVYNVEGYGTIAIVGDLIPTEDYISNKTNLNEDFDESVWDSLIRRQNSNLIVCLSDWIIPGHGQPFRVLSHYRQRAGCTRLLAQRKKFGKM</sequence>
<evidence type="ECO:0000313" key="3">
    <source>
        <dbReference type="EnsemblMetazoa" id="OVOC10493.1"/>
    </source>
</evidence>
<feature type="compositionally biased region" description="Low complexity" evidence="1">
    <location>
        <begin position="168"/>
        <end position="185"/>
    </location>
</feature>
<feature type="region of interest" description="Disordered" evidence="1">
    <location>
        <begin position="167"/>
        <end position="187"/>
    </location>
</feature>